<feature type="transmembrane region" description="Helical" evidence="1">
    <location>
        <begin position="20"/>
        <end position="40"/>
    </location>
</feature>
<dbReference type="OrthoDB" id="283161at204455"/>
<evidence type="ECO:0000313" key="2">
    <source>
        <dbReference type="EMBL" id="RWR28836.1"/>
    </source>
</evidence>
<comment type="caution">
    <text evidence="2">The sequence shown here is derived from an EMBL/GenBank/DDBJ whole genome shotgun (WGS) entry which is preliminary data.</text>
</comment>
<dbReference type="AlphaFoldDB" id="A0A443K7Y2"/>
<dbReference type="EMBL" id="SAUX01000013">
    <property type="protein sequence ID" value="RWR28836.1"/>
    <property type="molecule type" value="Genomic_DNA"/>
</dbReference>
<feature type="transmembrane region" description="Helical" evidence="1">
    <location>
        <begin position="46"/>
        <end position="63"/>
    </location>
</feature>
<sequence>MSQNIRIKITSGDRTEKPPFWKGVRNGLVFFGMLFGPGIIADSPAMQWAGFSILVMIFALALIHEATSWMTVEEAEKKIAEIKAGH</sequence>
<keyword evidence="1" id="KW-0812">Transmembrane</keyword>
<organism evidence="2 3">
    <name type="scientific">Paenirhodobacter populi</name>
    <dbReference type="NCBI Taxonomy" id="2306993"/>
    <lineage>
        <taxon>Bacteria</taxon>
        <taxon>Pseudomonadati</taxon>
        <taxon>Pseudomonadota</taxon>
        <taxon>Alphaproteobacteria</taxon>
        <taxon>Rhodobacterales</taxon>
        <taxon>Rhodobacter group</taxon>
        <taxon>Paenirhodobacter</taxon>
    </lineage>
</organism>
<accession>A0A443K7Y2</accession>
<evidence type="ECO:0000313" key="3">
    <source>
        <dbReference type="Proteomes" id="UP000285295"/>
    </source>
</evidence>
<keyword evidence="1" id="KW-0472">Membrane</keyword>
<name>A0A443K7Y2_9RHOB</name>
<keyword evidence="1" id="KW-1133">Transmembrane helix</keyword>
<protein>
    <submittedName>
        <fullName evidence="2">Uncharacterized protein</fullName>
    </submittedName>
</protein>
<evidence type="ECO:0000256" key="1">
    <source>
        <dbReference type="SAM" id="Phobius"/>
    </source>
</evidence>
<proteinExistence type="predicted"/>
<dbReference type="Proteomes" id="UP000285295">
    <property type="component" value="Unassembled WGS sequence"/>
</dbReference>
<reference evidence="2 3" key="1">
    <citation type="submission" date="2019-01" db="EMBL/GenBank/DDBJ databases">
        <title>Sinorhodobacter populi sp. nov. isolated from the symptomatic bark tissue of Populus euramericana canker.</title>
        <authorList>
            <person name="Xu G."/>
        </authorList>
    </citation>
    <scope>NUCLEOTIDE SEQUENCE [LARGE SCALE GENOMIC DNA]</scope>
    <source>
        <strain evidence="2 3">D19-10-3-21</strain>
    </source>
</reference>
<dbReference type="RefSeq" id="WP_128237554.1">
    <property type="nucleotide sequence ID" value="NZ_SAUX01000013.1"/>
</dbReference>
<reference evidence="2 3" key="2">
    <citation type="submission" date="2019-01" db="EMBL/GenBank/DDBJ databases">
        <authorList>
            <person name="Li Y."/>
        </authorList>
    </citation>
    <scope>NUCLEOTIDE SEQUENCE [LARGE SCALE GENOMIC DNA]</scope>
    <source>
        <strain evidence="2 3">D19-10-3-21</strain>
    </source>
</reference>
<gene>
    <name evidence="2" type="ORF">D2T31_12040</name>
</gene>